<evidence type="ECO:0000313" key="3">
    <source>
        <dbReference type="Proteomes" id="UP000290365"/>
    </source>
</evidence>
<proteinExistence type="predicted"/>
<dbReference type="AlphaFoldDB" id="A0A4P6JY83"/>
<organism evidence="2 3">
    <name type="scientific">Ktedonosporobacter rubrisoli</name>
    <dbReference type="NCBI Taxonomy" id="2509675"/>
    <lineage>
        <taxon>Bacteria</taxon>
        <taxon>Bacillati</taxon>
        <taxon>Chloroflexota</taxon>
        <taxon>Ktedonobacteria</taxon>
        <taxon>Ktedonobacterales</taxon>
        <taxon>Ktedonosporobacteraceae</taxon>
        <taxon>Ktedonosporobacter</taxon>
    </lineage>
</organism>
<dbReference type="InterPro" id="IPR018750">
    <property type="entry name" value="DUF2306_membrane"/>
</dbReference>
<dbReference type="Proteomes" id="UP000290365">
    <property type="component" value="Chromosome"/>
</dbReference>
<feature type="transmembrane region" description="Helical" evidence="1">
    <location>
        <begin position="111"/>
        <end position="131"/>
    </location>
</feature>
<feature type="transmembrane region" description="Helical" evidence="1">
    <location>
        <begin position="87"/>
        <end position="105"/>
    </location>
</feature>
<dbReference type="Pfam" id="PF10067">
    <property type="entry name" value="DUF2306"/>
    <property type="match status" value="1"/>
</dbReference>
<dbReference type="KEGG" id="kbs:EPA93_34185"/>
<accession>A0A4P6JY83</accession>
<keyword evidence="1" id="KW-0472">Membrane</keyword>
<keyword evidence="1" id="KW-1133">Transmembrane helix</keyword>
<reference evidence="2 3" key="1">
    <citation type="submission" date="2019-01" db="EMBL/GenBank/DDBJ databases">
        <title>Ktedonosporobacter rubrisoli SCAWS-G2.</title>
        <authorList>
            <person name="Huang Y."/>
            <person name="Yan B."/>
        </authorList>
    </citation>
    <scope>NUCLEOTIDE SEQUENCE [LARGE SCALE GENOMIC DNA]</scope>
    <source>
        <strain evidence="2 3">SCAWS-G2</strain>
    </source>
</reference>
<dbReference type="OrthoDB" id="195502at2"/>
<name>A0A4P6JY83_KTERU</name>
<dbReference type="EMBL" id="CP035758">
    <property type="protein sequence ID" value="QBD80749.1"/>
    <property type="molecule type" value="Genomic_DNA"/>
</dbReference>
<sequence>MAQLVRRIGWGLMALLAIGIALAFAAPYLSLNSAVSRIPLNPAVTLHFPILVIHATTGGLALVIGPFQFLRRLFAKRPALHRTLGRIYLICILLGGLAALFSALVSTSGFVAQFGLGFLAIIWLYSAYRAYETIRKGHIQLHRIWMRRNYTLTFAAVIFRLWLLVGALLLRIPFHAVYDTATWFSWILPLLVTEWFINQQLLQALAVRGRHAVQLPAVEKSQLLAKEKSLEPVLSIKG</sequence>
<evidence type="ECO:0000313" key="2">
    <source>
        <dbReference type="EMBL" id="QBD80749.1"/>
    </source>
</evidence>
<feature type="transmembrane region" description="Helical" evidence="1">
    <location>
        <begin position="43"/>
        <end position="67"/>
    </location>
</feature>
<evidence type="ECO:0000256" key="1">
    <source>
        <dbReference type="SAM" id="Phobius"/>
    </source>
</evidence>
<keyword evidence="1" id="KW-0812">Transmembrane</keyword>
<keyword evidence="3" id="KW-1185">Reference proteome</keyword>
<feature type="transmembrane region" description="Helical" evidence="1">
    <location>
        <begin position="12"/>
        <end position="31"/>
    </location>
</feature>
<protein>
    <submittedName>
        <fullName evidence="2">DUF2306 domain-containing protein</fullName>
    </submittedName>
</protein>
<dbReference type="RefSeq" id="WP_129891811.1">
    <property type="nucleotide sequence ID" value="NZ_CP035758.1"/>
</dbReference>
<feature type="transmembrane region" description="Helical" evidence="1">
    <location>
        <begin position="152"/>
        <end position="174"/>
    </location>
</feature>
<gene>
    <name evidence="2" type="ORF">EPA93_34185</name>
</gene>